<dbReference type="GO" id="GO:0043565">
    <property type="term" value="F:sequence-specific DNA binding"/>
    <property type="evidence" value="ECO:0007669"/>
    <property type="project" value="InterPro"/>
</dbReference>
<dbReference type="Pfam" id="PF12833">
    <property type="entry name" value="HTH_18"/>
    <property type="match status" value="1"/>
</dbReference>
<dbReference type="OrthoDB" id="704028at2"/>
<gene>
    <name evidence="6" type="ORF">D0X99_06385</name>
</gene>
<dbReference type="EMBL" id="QXML01000002">
    <property type="protein sequence ID" value="RIW17359.1"/>
    <property type="molecule type" value="Genomic_DNA"/>
</dbReference>
<evidence type="ECO:0000259" key="5">
    <source>
        <dbReference type="PROSITE" id="PS01124"/>
    </source>
</evidence>
<keyword evidence="3" id="KW-0804">Transcription</keyword>
<dbReference type="Gene3D" id="1.10.10.60">
    <property type="entry name" value="Homeodomain-like"/>
    <property type="match status" value="1"/>
</dbReference>
<evidence type="ECO:0000256" key="2">
    <source>
        <dbReference type="ARBA" id="ARBA00023125"/>
    </source>
</evidence>
<evidence type="ECO:0000256" key="4">
    <source>
        <dbReference type="SAM" id="Phobius"/>
    </source>
</evidence>
<dbReference type="PANTHER" id="PTHR43280">
    <property type="entry name" value="ARAC-FAMILY TRANSCRIPTIONAL REGULATOR"/>
    <property type="match status" value="1"/>
</dbReference>
<keyword evidence="4" id="KW-0812">Transmembrane</keyword>
<keyword evidence="4" id="KW-0472">Membrane</keyword>
<dbReference type="PANTHER" id="PTHR43280:SF29">
    <property type="entry name" value="ARAC-FAMILY TRANSCRIPTIONAL REGULATOR"/>
    <property type="match status" value="1"/>
</dbReference>
<reference evidence="6 7" key="1">
    <citation type="submission" date="2018-09" db="EMBL/GenBank/DDBJ databases">
        <authorList>
            <person name="Wang X."/>
            <person name="Du Z."/>
        </authorList>
    </citation>
    <scope>NUCLEOTIDE SEQUENCE [LARGE SCALE GENOMIC DNA]</scope>
    <source>
        <strain evidence="6 7">N3</strain>
    </source>
</reference>
<dbReference type="PROSITE" id="PS01124">
    <property type="entry name" value="HTH_ARAC_FAMILY_2"/>
    <property type="match status" value="1"/>
</dbReference>
<dbReference type="InterPro" id="IPR009057">
    <property type="entry name" value="Homeodomain-like_sf"/>
</dbReference>
<evidence type="ECO:0000256" key="1">
    <source>
        <dbReference type="ARBA" id="ARBA00023015"/>
    </source>
</evidence>
<organism evidence="6 7">
    <name type="scientific">Algoriphagus lacus</name>
    <dbReference type="NCBI Taxonomy" id="2056311"/>
    <lineage>
        <taxon>Bacteria</taxon>
        <taxon>Pseudomonadati</taxon>
        <taxon>Bacteroidota</taxon>
        <taxon>Cytophagia</taxon>
        <taxon>Cytophagales</taxon>
        <taxon>Cyclobacteriaceae</taxon>
        <taxon>Algoriphagus</taxon>
    </lineage>
</organism>
<keyword evidence="1" id="KW-0805">Transcription regulation</keyword>
<proteinExistence type="predicted"/>
<dbReference type="SMART" id="SM00342">
    <property type="entry name" value="HTH_ARAC"/>
    <property type="match status" value="1"/>
</dbReference>
<keyword evidence="2" id="KW-0238">DNA-binding</keyword>
<accession>A0A418PV27</accession>
<dbReference type="GO" id="GO:0003700">
    <property type="term" value="F:DNA-binding transcription factor activity"/>
    <property type="evidence" value="ECO:0007669"/>
    <property type="project" value="InterPro"/>
</dbReference>
<evidence type="ECO:0000313" key="6">
    <source>
        <dbReference type="EMBL" id="RIW17359.1"/>
    </source>
</evidence>
<sequence length="184" mass="21059">MELFSTLTLFGLSIVILAVVVKVIYVFAKSKTPEKSQLTFSVSSKLVEAEEANSEVKSKAEDILEYFDELELTKRIYKLLVLEKIYQQQGLTVGDFAKKLGVQARIVTQILDKLYGHTFKELTNMYRVEYAKERIEEGYLDLYTLDALGKEAGFSSRTTFFNVFKKEIGICPSEYWKNYLAEAA</sequence>
<evidence type="ECO:0000313" key="7">
    <source>
        <dbReference type="Proteomes" id="UP000283522"/>
    </source>
</evidence>
<dbReference type="RefSeq" id="WP_119476796.1">
    <property type="nucleotide sequence ID" value="NZ_QXML01000002.1"/>
</dbReference>
<keyword evidence="4" id="KW-1133">Transmembrane helix</keyword>
<comment type="caution">
    <text evidence="6">The sequence shown here is derived from an EMBL/GenBank/DDBJ whole genome shotgun (WGS) entry which is preliminary data.</text>
</comment>
<dbReference type="SUPFAM" id="SSF46689">
    <property type="entry name" value="Homeodomain-like"/>
    <property type="match status" value="1"/>
</dbReference>
<protein>
    <submittedName>
        <fullName evidence="6">Helix-turn-helix domain-containing protein</fullName>
    </submittedName>
</protein>
<feature type="transmembrane region" description="Helical" evidence="4">
    <location>
        <begin position="6"/>
        <end position="28"/>
    </location>
</feature>
<feature type="domain" description="HTH araC/xylS-type" evidence="5">
    <location>
        <begin position="76"/>
        <end position="178"/>
    </location>
</feature>
<dbReference type="AlphaFoldDB" id="A0A418PV27"/>
<dbReference type="InterPro" id="IPR018060">
    <property type="entry name" value="HTH_AraC"/>
</dbReference>
<name>A0A418PV27_9BACT</name>
<dbReference type="Proteomes" id="UP000283522">
    <property type="component" value="Unassembled WGS sequence"/>
</dbReference>
<keyword evidence="7" id="KW-1185">Reference proteome</keyword>
<evidence type="ECO:0000256" key="3">
    <source>
        <dbReference type="ARBA" id="ARBA00023163"/>
    </source>
</evidence>